<dbReference type="InterPro" id="IPR036873">
    <property type="entry name" value="Rhodanese-like_dom_sf"/>
</dbReference>
<evidence type="ECO:0000313" key="3">
    <source>
        <dbReference type="Proteomes" id="UP001595967"/>
    </source>
</evidence>
<keyword evidence="3" id="KW-1185">Reference proteome</keyword>
<gene>
    <name evidence="2" type="ORF">ACFO3A_03845</name>
</gene>
<dbReference type="Pfam" id="PF00581">
    <property type="entry name" value="Rhodanese"/>
    <property type="match status" value="1"/>
</dbReference>
<accession>A0ABV9GX97</accession>
<dbReference type="Gene3D" id="3.40.250.10">
    <property type="entry name" value="Rhodanese-like domain"/>
    <property type="match status" value="1"/>
</dbReference>
<dbReference type="InterPro" id="IPR001763">
    <property type="entry name" value="Rhodanese-like_dom"/>
</dbReference>
<proteinExistence type="predicted"/>
<evidence type="ECO:0000313" key="2">
    <source>
        <dbReference type="EMBL" id="MFC4621340.1"/>
    </source>
</evidence>
<sequence>MFYQVRPNQMDSWLAQFAGQEQLPLVLDVREHWECDVVRLGQDARFEQVFIPMADIPARWHELDKERPVACLCHHGARSMRVAAYLVQQGFAHVANITGGIDAWAHECDPGIGHY</sequence>
<reference evidence="3" key="1">
    <citation type="journal article" date="2019" name="Int. J. Syst. Evol. Microbiol.">
        <title>The Global Catalogue of Microorganisms (GCM) 10K type strain sequencing project: providing services to taxonomists for standard genome sequencing and annotation.</title>
        <authorList>
            <consortium name="The Broad Institute Genomics Platform"/>
            <consortium name="The Broad Institute Genome Sequencing Center for Infectious Disease"/>
            <person name="Wu L."/>
            <person name="Ma J."/>
        </authorList>
    </citation>
    <scope>NUCLEOTIDE SEQUENCE [LARGE SCALE GENOMIC DNA]</scope>
    <source>
        <strain evidence="3">JCM 11650</strain>
    </source>
</reference>
<comment type="caution">
    <text evidence="2">The sequence shown here is derived from an EMBL/GenBank/DDBJ whole genome shotgun (WGS) entry which is preliminary data.</text>
</comment>
<dbReference type="RefSeq" id="WP_377724126.1">
    <property type="nucleotide sequence ID" value="NZ_JBHSEW010000002.1"/>
</dbReference>
<dbReference type="Proteomes" id="UP001595967">
    <property type="component" value="Unassembled WGS sequence"/>
</dbReference>
<dbReference type="PANTHER" id="PTHR43031:SF17">
    <property type="entry name" value="SULFURTRANSFERASE YTWF-RELATED"/>
    <property type="match status" value="1"/>
</dbReference>
<dbReference type="SUPFAM" id="SSF52821">
    <property type="entry name" value="Rhodanese/Cell cycle control phosphatase"/>
    <property type="match status" value="1"/>
</dbReference>
<feature type="domain" description="Rhodanese" evidence="1">
    <location>
        <begin position="49"/>
        <end position="113"/>
    </location>
</feature>
<evidence type="ECO:0000259" key="1">
    <source>
        <dbReference type="PROSITE" id="PS50206"/>
    </source>
</evidence>
<dbReference type="EMBL" id="JBHSEW010000002">
    <property type="protein sequence ID" value="MFC4621340.1"/>
    <property type="molecule type" value="Genomic_DNA"/>
</dbReference>
<dbReference type="SMART" id="SM00450">
    <property type="entry name" value="RHOD"/>
    <property type="match status" value="1"/>
</dbReference>
<dbReference type="InterPro" id="IPR050229">
    <property type="entry name" value="GlpE_sulfurtransferase"/>
</dbReference>
<protein>
    <submittedName>
        <fullName evidence="2">Rhodanese-like domain-containing protein</fullName>
    </submittedName>
</protein>
<name>A0ABV9GX97_9BURK</name>
<organism evidence="2 3">
    <name type="scientific">Comamonas nitrativorans</name>
    <dbReference type="NCBI Taxonomy" id="108437"/>
    <lineage>
        <taxon>Bacteria</taxon>
        <taxon>Pseudomonadati</taxon>
        <taxon>Pseudomonadota</taxon>
        <taxon>Betaproteobacteria</taxon>
        <taxon>Burkholderiales</taxon>
        <taxon>Comamonadaceae</taxon>
        <taxon>Comamonas</taxon>
    </lineage>
</organism>
<dbReference type="PANTHER" id="PTHR43031">
    <property type="entry name" value="FAD-DEPENDENT OXIDOREDUCTASE"/>
    <property type="match status" value="1"/>
</dbReference>
<dbReference type="PROSITE" id="PS50206">
    <property type="entry name" value="RHODANESE_3"/>
    <property type="match status" value="1"/>
</dbReference>